<feature type="region of interest" description="Disordered" evidence="6">
    <location>
        <begin position="1"/>
        <end position="22"/>
    </location>
</feature>
<evidence type="ECO:0000256" key="3">
    <source>
        <dbReference type="ARBA" id="ARBA00022737"/>
    </source>
</evidence>
<dbReference type="EMBL" id="LGRX02008908">
    <property type="protein sequence ID" value="KAK3272547.1"/>
    <property type="molecule type" value="Genomic_DNA"/>
</dbReference>
<feature type="compositionally biased region" description="Polar residues" evidence="6">
    <location>
        <begin position="1023"/>
        <end position="1035"/>
    </location>
</feature>
<reference evidence="7 8" key="1">
    <citation type="journal article" date="2015" name="Genome Biol. Evol.">
        <title>Comparative Genomics of a Bacterivorous Green Alga Reveals Evolutionary Causalities and Consequences of Phago-Mixotrophic Mode of Nutrition.</title>
        <authorList>
            <person name="Burns J.A."/>
            <person name="Paasch A."/>
            <person name="Narechania A."/>
            <person name="Kim E."/>
        </authorList>
    </citation>
    <scope>NUCLEOTIDE SEQUENCE [LARGE SCALE GENOMIC DNA]</scope>
    <source>
        <strain evidence="7 8">PLY_AMNH</strain>
    </source>
</reference>
<proteinExistence type="predicted"/>
<feature type="compositionally biased region" description="Acidic residues" evidence="6">
    <location>
        <begin position="383"/>
        <end position="395"/>
    </location>
</feature>
<evidence type="ECO:0000256" key="2">
    <source>
        <dbReference type="ARBA" id="ARBA00022553"/>
    </source>
</evidence>
<comment type="caution">
    <text evidence="7">The sequence shown here is derived from an EMBL/GenBank/DDBJ whole genome shotgun (WGS) entry which is preliminary data.</text>
</comment>
<protein>
    <submittedName>
        <fullName evidence="7">Uncharacterized protein</fullName>
    </submittedName>
</protein>
<dbReference type="GO" id="GO:0043124">
    <property type="term" value="P:negative regulation of canonical NF-kappaB signal transduction"/>
    <property type="evidence" value="ECO:0007669"/>
    <property type="project" value="InterPro"/>
</dbReference>
<name>A0AAE0G726_9CHLO</name>
<feature type="compositionally biased region" description="Low complexity" evidence="6">
    <location>
        <begin position="333"/>
        <end position="352"/>
    </location>
</feature>
<feature type="compositionally biased region" description="Basic and acidic residues" evidence="6">
    <location>
        <begin position="1"/>
        <end position="20"/>
    </location>
</feature>
<feature type="compositionally biased region" description="Low complexity" evidence="6">
    <location>
        <begin position="444"/>
        <end position="481"/>
    </location>
</feature>
<feature type="compositionally biased region" description="Basic and acidic residues" evidence="6">
    <location>
        <begin position="848"/>
        <end position="886"/>
    </location>
</feature>
<organism evidence="7 8">
    <name type="scientific">Cymbomonas tetramitiformis</name>
    <dbReference type="NCBI Taxonomy" id="36881"/>
    <lineage>
        <taxon>Eukaryota</taxon>
        <taxon>Viridiplantae</taxon>
        <taxon>Chlorophyta</taxon>
        <taxon>Pyramimonadophyceae</taxon>
        <taxon>Pyramimonadales</taxon>
        <taxon>Pyramimonadaceae</taxon>
        <taxon>Cymbomonas</taxon>
    </lineage>
</organism>
<accession>A0AAE0G726</accession>
<feature type="compositionally biased region" description="Polar residues" evidence="6">
    <location>
        <begin position="743"/>
        <end position="752"/>
    </location>
</feature>
<evidence type="ECO:0000256" key="4">
    <source>
        <dbReference type="ARBA" id="ARBA00023043"/>
    </source>
</evidence>
<feature type="compositionally biased region" description="Low complexity" evidence="6">
    <location>
        <begin position="299"/>
        <end position="314"/>
    </location>
</feature>
<feature type="compositionally biased region" description="Low complexity" evidence="6">
    <location>
        <begin position="488"/>
        <end position="509"/>
    </location>
</feature>
<feature type="region of interest" description="Disordered" evidence="6">
    <location>
        <begin position="727"/>
        <end position="772"/>
    </location>
</feature>
<evidence type="ECO:0000313" key="7">
    <source>
        <dbReference type="EMBL" id="KAK3272547.1"/>
    </source>
</evidence>
<dbReference type="Proteomes" id="UP001190700">
    <property type="component" value="Unassembled WGS sequence"/>
</dbReference>
<feature type="compositionally biased region" description="Basic and acidic residues" evidence="6">
    <location>
        <begin position="1004"/>
        <end position="1015"/>
    </location>
</feature>
<feature type="compositionally biased region" description="Basic and acidic residues" evidence="6">
    <location>
        <begin position="897"/>
        <end position="948"/>
    </location>
</feature>
<feature type="compositionally biased region" description="Polar residues" evidence="6">
    <location>
        <begin position="554"/>
        <end position="574"/>
    </location>
</feature>
<dbReference type="PANTHER" id="PTHR15263">
    <property type="entry name" value="I-KAPPA-B-LIKE PROTEIN IKBL"/>
    <property type="match status" value="1"/>
</dbReference>
<feature type="compositionally biased region" description="Basic and acidic residues" evidence="6">
    <location>
        <begin position="60"/>
        <end position="71"/>
    </location>
</feature>
<feature type="compositionally biased region" description="Basic and acidic residues" evidence="6">
    <location>
        <begin position="790"/>
        <end position="833"/>
    </location>
</feature>
<feature type="compositionally biased region" description="Low complexity" evidence="6">
    <location>
        <begin position="961"/>
        <end position="971"/>
    </location>
</feature>
<dbReference type="AlphaFoldDB" id="A0AAE0G726"/>
<gene>
    <name evidence="7" type="ORF">CYMTET_19167</name>
</gene>
<evidence type="ECO:0000256" key="5">
    <source>
        <dbReference type="ARBA" id="ARBA00023242"/>
    </source>
</evidence>
<feature type="region of interest" description="Disordered" evidence="6">
    <location>
        <begin position="786"/>
        <end position="1035"/>
    </location>
</feature>
<evidence type="ECO:0000256" key="1">
    <source>
        <dbReference type="ARBA" id="ARBA00004123"/>
    </source>
</evidence>
<evidence type="ECO:0000313" key="8">
    <source>
        <dbReference type="Proteomes" id="UP001190700"/>
    </source>
</evidence>
<keyword evidence="4" id="KW-0040">ANK repeat</keyword>
<feature type="region of interest" description="Disordered" evidence="6">
    <location>
        <begin position="58"/>
        <end position="575"/>
    </location>
</feature>
<keyword evidence="8" id="KW-1185">Reference proteome</keyword>
<sequence length="1178" mass="126632">MLSDTNRNESARYVDCDGKPDMSYQKQNLKTLVPPLSGLGSENTETNMISPGLRVTLSHPGHEESTPEARQRHQASHTVPGCPLKSQPLSPATPERCKALSPPQPPVKSKGVTPLFQPNVETASPNPRPVTPVSVHRNCPVPTTPVKSRDSTPQFVPHAPLIEPGDSQFNMRPVTPNSAQKKVSLPSAPMKSRENSPHFTPKGSMPTPFSPLTSERSAKPGELSSPNPSTPPDYHDFPSPSASGSPSGAKTPASHSSAPPAPPTAPLKSHDHTPKLTPTGKHLEGSPVSGSLAPPPSKSSTPGSAAARAGTRTSSPPPPLPATPLKGQSRNNSPSSRSGCLSSPSRVTTSTPPSFPEKASGFAPAAPTKQWTSPGGMLQGFDSLEDIPCDYEDEPLVSPDRPPTPEPHLEPAAGANFPLHHTGRQCPSPLPSKTPAAKEDLVTPGSPMKGPSPKSVLDFPESSPGSCSEAESAASPEDIPSLTLKLPTGGAAARRSPSSSLSPLSGTTPPELVYKPMPPPFPRKNKQLQMRGLGGGKRESPPEEPALERGGPHPSSSFLQRTLQAAMNQKTQRSAPWGLSIDAETWQSVPVQPISKVHEVRMSHTTAMAVEVDTVGVASTSMANPLWAAPQNSLSIPKDIPSGEASNSFSLKASYPDEPTSITLSSVHAESVECSAGARGACHTTASVGTNAASSSSGPTCVFSSCTFSSSSGSGAAPTARSCAAGFGNGGRGSGSNEVWSGYSEQMPPSRNTCKRSKKVESGGEGGEDDGLYNMWDQVKAKWNKFSQSKQEEVREGDADAQKREQLKLKVKEVERLVNEMRTPRDHKPDSRPACKAAAPEAWGPPEPRQELDGDDTARVKPRTQRDKEVAARQRREEDQKTRRAAAEAITARRRAKEHDQAERERREVADEEMTRRRREDEMRSRQQRVKDEEAQRRKQEDAYERGRQRQRGGVGGGGRPRQSSGEQSRGASEKISGHGRAEDKGSPVRDGRDSTKGRHGRKASKENSRAHQPERPGIGSSVRRTSAWGSRSVSSAEWARHEQKWVELETSSESICIGDVPWPPCADLRSILSSAFATLPLAENVMSPDKDARKQIYRKWLLRWHPDKFQARFGARLEPSHRDAVLERVQVFMPPLVPGDIHRYHSGVGRRPGGMPPTQPVRCRHPTYVGNIAFPGG</sequence>
<evidence type="ECO:0000256" key="6">
    <source>
        <dbReference type="SAM" id="MobiDB-lite"/>
    </source>
</evidence>
<dbReference type="InterPro" id="IPR038753">
    <property type="entry name" value="NFKBIL1"/>
</dbReference>
<feature type="compositionally biased region" description="Basic and acidic residues" evidence="6">
    <location>
        <begin position="972"/>
        <end position="997"/>
    </location>
</feature>
<dbReference type="GO" id="GO:0005634">
    <property type="term" value="C:nucleus"/>
    <property type="evidence" value="ECO:0007669"/>
    <property type="project" value="UniProtKB-SubCell"/>
</dbReference>
<feature type="compositionally biased region" description="Basic and acidic residues" evidence="6">
    <location>
        <begin position="536"/>
        <end position="551"/>
    </location>
</feature>
<feature type="compositionally biased region" description="Polar residues" evidence="6">
    <location>
        <begin position="167"/>
        <end position="181"/>
    </location>
</feature>
<comment type="subcellular location">
    <subcellularLocation>
        <location evidence="1">Nucleus</location>
    </subcellularLocation>
</comment>
<keyword evidence="5" id="KW-0539">Nucleus</keyword>
<feature type="compositionally biased region" description="Low complexity" evidence="6">
    <location>
        <begin position="238"/>
        <end position="258"/>
    </location>
</feature>
<keyword evidence="2" id="KW-0597">Phosphoprotein</keyword>
<dbReference type="PANTHER" id="PTHR15263:SF1">
    <property type="entry name" value="NF-KAPPA-B INHIBITOR-LIKE PROTEIN 1"/>
    <property type="match status" value="1"/>
</dbReference>
<keyword evidence="3" id="KW-0677">Repeat</keyword>